<dbReference type="GO" id="GO:0016779">
    <property type="term" value="F:nucleotidyltransferase activity"/>
    <property type="evidence" value="ECO:0007669"/>
    <property type="project" value="TreeGrafter"/>
</dbReference>
<reference evidence="3" key="2">
    <citation type="journal article" date="2021" name="Sci. Rep.">
        <title>The distribution of antibiotic resistance genes in chicken gut microbiota commensals.</title>
        <authorList>
            <person name="Juricova H."/>
            <person name="Matiasovicova J."/>
            <person name="Kubasova T."/>
            <person name="Cejkova D."/>
            <person name="Rychlik I."/>
        </authorList>
    </citation>
    <scope>NUCLEOTIDE SEQUENCE</scope>
    <source>
        <strain evidence="3">An582</strain>
    </source>
</reference>
<accession>A0A938XBD4</accession>
<dbReference type="FunFam" id="3.40.50.720:FF:000080">
    <property type="entry name" value="Thiazole biosynthesis adenylyltransferase ThiF"/>
    <property type="match status" value="1"/>
</dbReference>
<evidence type="ECO:0000313" key="4">
    <source>
        <dbReference type="Proteomes" id="UP000705508"/>
    </source>
</evidence>
<dbReference type="Pfam" id="PF00899">
    <property type="entry name" value="ThiF"/>
    <property type="match status" value="1"/>
</dbReference>
<dbReference type="EMBL" id="JACJKS010000010">
    <property type="protein sequence ID" value="MBM6948644.1"/>
    <property type="molecule type" value="Genomic_DNA"/>
</dbReference>
<proteinExistence type="inferred from homology"/>
<dbReference type="InterPro" id="IPR000594">
    <property type="entry name" value="ThiF_NAD_FAD-bd"/>
</dbReference>
<gene>
    <name evidence="3" type="ORF">H6A20_08275</name>
</gene>
<dbReference type="CDD" id="cd00757">
    <property type="entry name" value="ThiF_MoeB_HesA_family"/>
    <property type="match status" value="1"/>
</dbReference>
<protein>
    <submittedName>
        <fullName evidence="3">HesA/MoeB/ThiF family protein</fullName>
    </submittedName>
</protein>
<organism evidence="3 4">
    <name type="scientific">Mordavella massiliensis</name>
    <dbReference type="NCBI Taxonomy" id="1871024"/>
    <lineage>
        <taxon>Bacteria</taxon>
        <taxon>Bacillati</taxon>
        <taxon>Bacillota</taxon>
        <taxon>Clostridia</taxon>
        <taxon>Eubacteriales</taxon>
        <taxon>Clostridiaceae</taxon>
        <taxon>Mordavella</taxon>
    </lineage>
</organism>
<comment type="similarity">
    <text evidence="1">Belongs to the HesA/MoeB/ThiF family.</text>
</comment>
<dbReference type="RefSeq" id="WP_204906656.1">
    <property type="nucleotide sequence ID" value="NZ_JACJKS010000010.1"/>
</dbReference>
<sequence>MDGRYDRQIRMPEIGTEGQRKLEQSVVTVIGCGGLGAPVLTYLAQAGVGTVRIADGDTVSISNLNRQFLHWEEDIGKEKVHSAAEKLRRLNPQIRVETFPFYLTEDNADRILSGSDVVVDCVDSLAGRLLVGRQCLARDIPLVEGAVQGFYGYVLDISRKTACLECLGYHLGKSPAPVPALGAAAGVIGSLQAAEALKILLGRRELLLGTMLQYDGLCCEFDKIEIKKDPRCRAHLSCGEE</sequence>
<feature type="domain" description="THIF-type NAD/FAD binding fold" evidence="2">
    <location>
        <begin position="5"/>
        <end position="233"/>
    </location>
</feature>
<evidence type="ECO:0000259" key="2">
    <source>
        <dbReference type="Pfam" id="PF00899"/>
    </source>
</evidence>
<evidence type="ECO:0000313" key="3">
    <source>
        <dbReference type="EMBL" id="MBM6948644.1"/>
    </source>
</evidence>
<dbReference type="GO" id="GO:0008641">
    <property type="term" value="F:ubiquitin-like modifier activating enzyme activity"/>
    <property type="evidence" value="ECO:0007669"/>
    <property type="project" value="InterPro"/>
</dbReference>
<dbReference type="Proteomes" id="UP000705508">
    <property type="component" value="Unassembled WGS sequence"/>
</dbReference>
<name>A0A938XBD4_9CLOT</name>
<dbReference type="GO" id="GO:0005737">
    <property type="term" value="C:cytoplasm"/>
    <property type="evidence" value="ECO:0007669"/>
    <property type="project" value="TreeGrafter"/>
</dbReference>
<dbReference type="InterPro" id="IPR045886">
    <property type="entry name" value="ThiF/MoeB/HesA"/>
</dbReference>
<dbReference type="PANTHER" id="PTHR10953">
    <property type="entry name" value="UBIQUITIN-ACTIVATING ENZYME E1"/>
    <property type="match status" value="1"/>
</dbReference>
<comment type="caution">
    <text evidence="3">The sequence shown here is derived from an EMBL/GenBank/DDBJ whole genome shotgun (WGS) entry which is preliminary data.</text>
</comment>
<dbReference type="InterPro" id="IPR035985">
    <property type="entry name" value="Ubiquitin-activating_enz"/>
</dbReference>
<dbReference type="PANTHER" id="PTHR10953:SF102">
    <property type="entry name" value="ADENYLYLTRANSFERASE AND SULFURTRANSFERASE MOCS3"/>
    <property type="match status" value="1"/>
</dbReference>
<dbReference type="SUPFAM" id="SSF69572">
    <property type="entry name" value="Activating enzymes of the ubiquitin-like proteins"/>
    <property type="match status" value="1"/>
</dbReference>
<dbReference type="AlphaFoldDB" id="A0A938XBD4"/>
<dbReference type="GO" id="GO:0004792">
    <property type="term" value="F:thiosulfate-cyanide sulfurtransferase activity"/>
    <property type="evidence" value="ECO:0007669"/>
    <property type="project" value="TreeGrafter"/>
</dbReference>
<reference evidence="3" key="1">
    <citation type="submission" date="2020-08" db="EMBL/GenBank/DDBJ databases">
        <authorList>
            <person name="Cejkova D."/>
            <person name="Kubasova T."/>
            <person name="Jahodarova E."/>
            <person name="Rychlik I."/>
        </authorList>
    </citation>
    <scope>NUCLEOTIDE SEQUENCE</scope>
    <source>
        <strain evidence="3">An582</strain>
    </source>
</reference>
<dbReference type="Gene3D" id="3.40.50.720">
    <property type="entry name" value="NAD(P)-binding Rossmann-like Domain"/>
    <property type="match status" value="1"/>
</dbReference>
<evidence type="ECO:0000256" key="1">
    <source>
        <dbReference type="ARBA" id="ARBA00009919"/>
    </source>
</evidence>